<dbReference type="AlphaFoldDB" id="A0AAN6LRP7"/>
<dbReference type="EMBL" id="WVTA01000013">
    <property type="protein sequence ID" value="KAK3203012.1"/>
    <property type="molecule type" value="Genomic_DNA"/>
</dbReference>
<proteinExistence type="predicted"/>
<keyword evidence="2" id="KW-1185">Reference proteome</keyword>
<evidence type="ECO:0000313" key="1">
    <source>
        <dbReference type="EMBL" id="KAK3203012.1"/>
    </source>
</evidence>
<protein>
    <submittedName>
        <fullName evidence="1">Uncharacterized protein</fullName>
    </submittedName>
</protein>
<evidence type="ECO:0000313" key="2">
    <source>
        <dbReference type="Proteomes" id="UP001280581"/>
    </source>
</evidence>
<comment type="caution">
    <text evidence="1">The sequence shown here is derived from an EMBL/GenBank/DDBJ whole genome shotgun (WGS) entry which is preliminary data.</text>
</comment>
<dbReference type="Proteomes" id="UP001280581">
    <property type="component" value="Unassembled WGS sequence"/>
</dbReference>
<organism evidence="1 2">
    <name type="scientific">Pseudopithomyces chartarum</name>
    <dbReference type="NCBI Taxonomy" id="1892770"/>
    <lineage>
        <taxon>Eukaryota</taxon>
        <taxon>Fungi</taxon>
        <taxon>Dikarya</taxon>
        <taxon>Ascomycota</taxon>
        <taxon>Pezizomycotina</taxon>
        <taxon>Dothideomycetes</taxon>
        <taxon>Pleosporomycetidae</taxon>
        <taxon>Pleosporales</taxon>
        <taxon>Massarineae</taxon>
        <taxon>Didymosphaeriaceae</taxon>
        <taxon>Pseudopithomyces</taxon>
    </lineage>
</organism>
<reference evidence="1 2" key="1">
    <citation type="submission" date="2021-02" db="EMBL/GenBank/DDBJ databases">
        <title>Genome assembly of Pseudopithomyces chartarum.</title>
        <authorList>
            <person name="Jauregui R."/>
            <person name="Singh J."/>
            <person name="Voisey C."/>
        </authorList>
    </citation>
    <scope>NUCLEOTIDE SEQUENCE [LARGE SCALE GENOMIC DNA]</scope>
    <source>
        <strain evidence="1 2">AGR01</strain>
    </source>
</reference>
<name>A0AAN6LRP7_9PLEO</name>
<accession>A0AAN6LRP7</accession>
<gene>
    <name evidence="1" type="ORF">GRF29_154g1523083</name>
</gene>
<sequence>MDQTWPGSLLPSDDPDMTSMCTVDLFSDRETMDTPIEQWFGAADTSQSDLMAGLTTSWAPIPEAAHVLRPDMTVGDRVEDKRLSTGLLATPMGISSVTEPCSCLQHVVFLVHELETAKSDSVDGQMASHKEAIDYGQAMMKCKLCSRRPENLMMLTFLSERLLQLGEAVTRRLGQAAAGEEKLAFLFGELEIDTAPEWEILLSSLVAVQLREFQQLLGQLKKGATTVGAEGVLNKVVDVERVSRDLMGKLRSNLEPVYT</sequence>